<sequence length="72" mass="8267">MKIIDGQRSLNKDIVVRYEQPDNFGPTAMHGMNDTTWKKARVRADKWEASHQTQAHPGFTRTGSDNLKRKQA</sequence>
<dbReference type="EMBL" id="MNPV01000011">
    <property type="protein sequence ID" value="ONH40135.1"/>
    <property type="molecule type" value="Genomic_DNA"/>
</dbReference>
<evidence type="ECO:0000256" key="1">
    <source>
        <dbReference type="SAM" id="MobiDB-lite"/>
    </source>
</evidence>
<proteinExistence type="predicted"/>
<protein>
    <submittedName>
        <fullName evidence="2">Uncharacterized protein</fullName>
    </submittedName>
</protein>
<keyword evidence="3" id="KW-1185">Reference proteome</keyword>
<evidence type="ECO:0000313" key="2">
    <source>
        <dbReference type="EMBL" id="ONH40135.1"/>
    </source>
</evidence>
<name>A0A1V2J4F2_PSEAZ</name>
<feature type="compositionally biased region" description="Polar residues" evidence="1">
    <location>
        <begin position="50"/>
        <end position="65"/>
    </location>
</feature>
<organism evidence="2 3">
    <name type="scientific">Pseudomonas azotoformans</name>
    <dbReference type="NCBI Taxonomy" id="47878"/>
    <lineage>
        <taxon>Bacteria</taxon>
        <taxon>Pseudomonadati</taxon>
        <taxon>Pseudomonadota</taxon>
        <taxon>Gammaproteobacteria</taxon>
        <taxon>Pseudomonadales</taxon>
        <taxon>Pseudomonadaceae</taxon>
        <taxon>Pseudomonas</taxon>
    </lineage>
</organism>
<dbReference type="Proteomes" id="UP000188559">
    <property type="component" value="Unassembled WGS sequence"/>
</dbReference>
<reference evidence="2 3" key="1">
    <citation type="submission" date="2016-10" db="EMBL/GenBank/DDBJ databases">
        <title>Pseudomonas lactis sp. nov. and Pseudomonas paralactis sp. nov., isolated from bovine raw milk.</title>
        <authorList>
            <person name="Von Neubeck M."/>
            <person name="Huptas C."/>
            <person name="Glueck C."/>
            <person name="Krewinkel M."/>
            <person name="Stoeckel M."/>
            <person name="Stressler T."/>
            <person name="Fischer L."/>
            <person name="Hinrichs J."/>
            <person name="Scherer S."/>
            <person name="Wenning M."/>
        </authorList>
    </citation>
    <scope>NUCLEOTIDE SEQUENCE [LARGE SCALE GENOMIC DNA]</scope>
    <source>
        <strain evidence="2 3">DSM 18862</strain>
    </source>
</reference>
<gene>
    <name evidence="2" type="ORF">BLL37_29515</name>
</gene>
<accession>A0A1V2J4F2</accession>
<feature type="region of interest" description="Disordered" evidence="1">
    <location>
        <begin position="47"/>
        <end position="72"/>
    </location>
</feature>
<evidence type="ECO:0000313" key="3">
    <source>
        <dbReference type="Proteomes" id="UP000188559"/>
    </source>
</evidence>
<dbReference type="AlphaFoldDB" id="A0A1V2J4F2"/>
<comment type="caution">
    <text evidence="2">The sequence shown here is derived from an EMBL/GenBank/DDBJ whole genome shotgun (WGS) entry which is preliminary data.</text>
</comment>